<keyword evidence="2" id="KW-1185">Reference proteome</keyword>
<dbReference type="AlphaFoldDB" id="A0A2Z7AG67"/>
<protein>
    <recommendedName>
        <fullName evidence="3">Retrotransposon gag domain-containing protein</fullName>
    </recommendedName>
</protein>
<evidence type="ECO:0000313" key="2">
    <source>
        <dbReference type="Proteomes" id="UP000250235"/>
    </source>
</evidence>
<sequence>MPVPHRQGGRRCLARSLGRWGLLSSRAPLMFVGQIFRDLFRYMGLAEAVRVRCDIFQLKEDASLLWEGAEKTVDMETLDWVGFKKPFRCDIFQLKEDASLCGKEQKRLLTWKLWTGNLRYGDVTVAEYVKKFDRGCHFSPLTANDPAEKLQHFLDGLGPNIRKNVLMRILQTMCWICTDHNLSSCSGCKTSSFELISATSCRLFCKESVVSCWSDAEGSTRRFDLYRPSAHTRSPSLAQDIFYLKMNEYSIVVRINICRGKTISDQLNFQKGWRHHIYYTNTVLLSVENTVAVTVPLTVAISDGDVTVFNNSTTYTNLLTTSFAC</sequence>
<name>A0A2Z7AG67_9LAMI</name>
<reference evidence="1 2" key="1">
    <citation type="journal article" date="2015" name="Proc. Natl. Acad. Sci. U.S.A.">
        <title>The resurrection genome of Boea hygrometrica: A blueprint for survival of dehydration.</title>
        <authorList>
            <person name="Xiao L."/>
            <person name="Yang G."/>
            <person name="Zhang L."/>
            <person name="Yang X."/>
            <person name="Zhao S."/>
            <person name="Ji Z."/>
            <person name="Zhou Q."/>
            <person name="Hu M."/>
            <person name="Wang Y."/>
            <person name="Chen M."/>
            <person name="Xu Y."/>
            <person name="Jin H."/>
            <person name="Xiao X."/>
            <person name="Hu G."/>
            <person name="Bao F."/>
            <person name="Hu Y."/>
            <person name="Wan P."/>
            <person name="Li L."/>
            <person name="Deng X."/>
            <person name="Kuang T."/>
            <person name="Xiang C."/>
            <person name="Zhu J.K."/>
            <person name="Oliver M.J."/>
            <person name="He Y."/>
        </authorList>
    </citation>
    <scope>NUCLEOTIDE SEQUENCE [LARGE SCALE GENOMIC DNA]</scope>
    <source>
        <strain evidence="2">cv. XS01</strain>
    </source>
</reference>
<proteinExistence type="predicted"/>
<evidence type="ECO:0000313" key="1">
    <source>
        <dbReference type="EMBL" id="KZV18079.1"/>
    </source>
</evidence>
<accession>A0A2Z7AG67</accession>
<evidence type="ECO:0008006" key="3">
    <source>
        <dbReference type="Google" id="ProtNLM"/>
    </source>
</evidence>
<dbReference type="EMBL" id="KV017532">
    <property type="protein sequence ID" value="KZV18079.1"/>
    <property type="molecule type" value="Genomic_DNA"/>
</dbReference>
<organism evidence="1 2">
    <name type="scientific">Dorcoceras hygrometricum</name>
    <dbReference type="NCBI Taxonomy" id="472368"/>
    <lineage>
        <taxon>Eukaryota</taxon>
        <taxon>Viridiplantae</taxon>
        <taxon>Streptophyta</taxon>
        <taxon>Embryophyta</taxon>
        <taxon>Tracheophyta</taxon>
        <taxon>Spermatophyta</taxon>
        <taxon>Magnoliopsida</taxon>
        <taxon>eudicotyledons</taxon>
        <taxon>Gunneridae</taxon>
        <taxon>Pentapetalae</taxon>
        <taxon>asterids</taxon>
        <taxon>lamiids</taxon>
        <taxon>Lamiales</taxon>
        <taxon>Gesneriaceae</taxon>
        <taxon>Didymocarpoideae</taxon>
        <taxon>Trichosporeae</taxon>
        <taxon>Loxocarpinae</taxon>
        <taxon>Dorcoceras</taxon>
    </lineage>
</organism>
<dbReference type="OrthoDB" id="913731at2759"/>
<dbReference type="Proteomes" id="UP000250235">
    <property type="component" value="Unassembled WGS sequence"/>
</dbReference>
<gene>
    <name evidence="1" type="ORF">F511_25710</name>
</gene>